<evidence type="ECO:0000313" key="1">
    <source>
        <dbReference type="EMBL" id="KAJ9090088.1"/>
    </source>
</evidence>
<evidence type="ECO:0000313" key="2">
    <source>
        <dbReference type="Proteomes" id="UP001165960"/>
    </source>
</evidence>
<protein>
    <submittedName>
        <fullName evidence="1">Uncharacterized protein</fullName>
    </submittedName>
</protein>
<reference evidence="1" key="1">
    <citation type="submission" date="2022-04" db="EMBL/GenBank/DDBJ databases">
        <title>Genome of the entomopathogenic fungus Entomophthora muscae.</title>
        <authorList>
            <person name="Elya C."/>
            <person name="Lovett B.R."/>
            <person name="Lee E."/>
            <person name="Macias A.M."/>
            <person name="Hajek A.E."/>
            <person name="De Bivort B.L."/>
            <person name="Kasson M.T."/>
            <person name="De Fine Licht H.H."/>
            <person name="Stajich J.E."/>
        </authorList>
    </citation>
    <scope>NUCLEOTIDE SEQUENCE</scope>
    <source>
        <strain evidence="1">Berkeley</strain>
    </source>
</reference>
<dbReference type="Proteomes" id="UP001165960">
    <property type="component" value="Unassembled WGS sequence"/>
</dbReference>
<dbReference type="EMBL" id="QTSX02000017">
    <property type="protein sequence ID" value="KAJ9090088.1"/>
    <property type="molecule type" value="Genomic_DNA"/>
</dbReference>
<sequence length="186" mass="20721">MEVVKGFPKDYLKEANNTYKEQLQYHFLHEDAPSKKSHIKYAMDCVNSLPPLALDCTILPRCTKKGPKIVVKPLNPLENLVHTVDERFLLAYPADSLPLVAPSWEETLVSLDYLLAWWCPLLKTIITNQSSVATSMLKNSGESQMHGTSSSQSDETAEIRVKLSSPPGPVQQNFSPSQLDPGPKVM</sequence>
<keyword evidence="2" id="KW-1185">Reference proteome</keyword>
<organism evidence="1 2">
    <name type="scientific">Entomophthora muscae</name>
    <dbReference type="NCBI Taxonomy" id="34485"/>
    <lineage>
        <taxon>Eukaryota</taxon>
        <taxon>Fungi</taxon>
        <taxon>Fungi incertae sedis</taxon>
        <taxon>Zoopagomycota</taxon>
        <taxon>Entomophthoromycotina</taxon>
        <taxon>Entomophthoromycetes</taxon>
        <taxon>Entomophthorales</taxon>
        <taxon>Entomophthoraceae</taxon>
        <taxon>Entomophthora</taxon>
    </lineage>
</organism>
<name>A0ACC2UTC6_9FUNG</name>
<comment type="caution">
    <text evidence="1">The sequence shown here is derived from an EMBL/GenBank/DDBJ whole genome shotgun (WGS) entry which is preliminary data.</text>
</comment>
<gene>
    <name evidence="1" type="ORF">DSO57_1006157</name>
</gene>
<proteinExistence type="predicted"/>
<accession>A0ACC2UTC6</accession>